<feature type="transmembrane region" description="Helical" evidence="1">
    <location>
        <begin position="94"/>
        <end position="118"/>
    </location>
</feature>
<feature type="transmembrane region" description="Helical" evidence="1">
    <location>
        <begin position="138"/>
        <end position="158"/>
    </location>
</feature>
<reference evidence="2 3" key="1">
    <citation type="submission" date="2023-02" db="EMBL/GenBank/DDBJ databases">
        <title>LHISI_Scaffold_Assembly.</title>
        <authorList>
            <person name="Stuart O.P."/>
            <person name="Cleave R."/>
            <person name="Magrath M.J.L."/>
            <person name="Mikheyev A.S."/>
        </authorList>
    </citation>
    <scope>NUCLEOTIDE SEQUENCE [LARGE SCALE GENOMIC DNA]</scope>
    <source>
        <strain evidence="2">Daus_M_001</strain>
        <tissue evidence="2">Leg muscle</tissue>
    </source>
</reference>
<dbReference type="EMBL" id="JARBHB010000002">
    <property type="protein sequence ID" value="KAJ8893770.1"/>
    <property type="molecule type" value="Genomic_DNA"/>
</dbReference>
<evidence type="ECO:0000256" key="1">
    <source>
        <dbReference type="SAM" id="Phobius"/>
    </source>
</evidence>
<evidence type="ECO:0000313" key="2">
    <source>
        <dbReference type="EMBL" id="KAJ8893770.1"/>
    </source>
</evidence>
<comment type="caution">
    <text evidence="2">The sequence shown here is derived from an EMBL/GenBank/DDBJ whole genome shotgun (WGS) entry which is preliminary data.</text>
</comment>
<dbReference type="Proteomes" id="UP001159363">
    <property type="component" value="Chromosome 2"/>
</dbReference>
<gene>
    <name evidence="2" type="ORF">PR048_006370</name>
</gene>
<protein>
    <submittedName>
        <fullName evidence="2">Uncharacterized protein</fullName>
    </submittedName>
</protein>
<keyword evidence="1" id="KW-1133">Transmembrane helix</keyword>
<evidence type="ECO:0000313" key="3">
    <source>
        <dbReference type="Proteomes" id="UP001159363"/>
    </source>
</evidence>
<proteinExistence type="predicted"/>
<name>A0ABQ9IC44_9NEOP</name>
<keyword evidence="3" id="KW-1185">Reference proteome</keyword>
<organism evidence="2 3">
    <name type="scientific">Dryococelus australis</name>
    <dbReference type="NCBI Taxonomy" id="614101"/>
    <lineage>
        <taxon>Eukaryota</taxon>
        <taxon>Metazoa</taxon>
        <taxon>Ecdysozoa</taxon>
        <taxon>Arthropoda</taxon>
        <taxon>Hexapoda</taxon>
        <taxon>Insecta</taxon>
        <taxon>Pterygota</taxon>
        <taxon>Neoptera</taxon>
        <taxon>Polyneoptera</taxon>
        <taxon>Phasmatodea</taxon>
        <taxon>Verophasmatodea</taxon>
        <taxon>Anareolatae</taxon>
        <taxon>Phasmatidae</taxon>
        <taxon>Eurycanthinae</taxon>
        <taxon>Dryococelus</taxon>
    </lineage>
</organism>
<feature type="transmembrane region" description="Helical" evidence="1">
    <location>
        <begin position="165"/>
        <end position="189"/>
    </location>
</feature>
<sequence length="939" mass="103201">MMMCTHLHFQKQNSSDIDADRLGRVWVEFEYRLNPGRKAATASNELAEKVAATQGIIHFNMASFPFQLFFSAARENDHITLPPWEEMSNPTGRLTLTASLSLLQVVTLTASLSLLQVVTLTASLSLLQVVTLTASLSLLQVVTVTASLSLLQVVTLTASLSLLQVVTLTASLSLLQVVTLTPFFFPFFLPHTAVKLQEIGSELLKASSSSASLNLGVVGSDEYHTIVALRHHGSHWTTGLIPASHWLKPLGPVCMFQPYEQEALFSFARRHTMEFSSHNALLPANPNAKCVRLIGSKVLKCVFHDQASQAQLRSSIDALEQGRTNAKRAFAILNGGAGVVSRKCGKLIGDAAAHAHVIPSSHYRGGRGSFLYGAVSGVGCSLIGSESAEQNWPGRHGEGVRLDNRPAFLPADRSSPGPRRPFILSGPVLPPRSVPLGRSRWPIAAATHPLFLTQLRPLIIVQKGGGVGGGKTWSHASAKALPTRYSRGPLPARAFSLLLSVPFAATNGSTTTVEEMTEVKSEYTAARPRSRSEGAIRATLTRAPSASSLLKAVHDKVRTIEMNLRIKSLSRRAYILTGALSDIRPAKLVTMDGKSCIYRDTRIRANNDFTENVSLWTLLKEPEYIELSVSASEAEKHGGCKDDTVTRIKCAIAAKCMRALNWRAVFSLCCVYLWDFQRRKFEIEYACVLERVRGGGEPPPAAAPSPLMKVGAEAVRGVMQRASLCRRSGARLKGWAGQVRRPPAGNKSVHRSNPLLDQSRPYRHWVYVINLGGISDSIGNFSGSSLSSPSPRLNKWAVNVDKGDPAQFPMLPETQKWVAPLLPRRPEMWKSRETLGEFLRPEVEQFAVSAVWNRDVIKSRSWSRSENCVAWRRCLPQRREDDTFFFYVRSAARLLPVACRAKLRRRVGGCGTEREDRIIRENGGYGEGAEKRNTLLLES</sequence>
<accession>A0ABQ9IC44</accession>
<keyword evidence="1" id="KW-0812">Transmembrane</keyword>
<keyword evidence="1" id="KW-0472">Membrane</keyword>